<evidence type="ECO:0000313" key="1">
    <source>
        <dbReference type="EMBL" id="GJS95864.1"/>
    </source>
</evidence>
<evidence type="ECO:0000313" key="2">
    <source>
        <dbReference type="Proteomes" id="UP001151760"/>
    </source>
</evidence>
<sequence length="149" mass="15954">MNNPIKRRDSLAYLKLSLGSSIYRVWKLVDTSYRAMWDTAYWGFLGITFDLNDPKDSSKNDKAAQTGRTPKSLTLEIHHGGCFTPIPSSCSSGKLSRKGKSVRCGKCGNVGHNRKGCRGQGGATQAAGARTVSGQGCARRTAGARNVSG</sequence>
<proteinExistence type="predicted"/>
<gene>
    <name evidence="1" type="ORF">Tco_0802832</name>
</gene>
<organism evidence="1 2">
    <name type="scientific">Tanacetum coccineum</name>
    <dbReference type="NCBI Taxonomy" id="301880"/>
    <lineage>
        <taxon>Eukaryota</taxon>
        <taxon>Viridiplantae</taxon>
        <taxon>Streptophyta</taxon>
        <taxon>Embryophyta</taxon>
        <taxon>Tracheophyta</taxon>
        <taxon>Spermatophyta</taxon>
        <taxon>Magnoliopsida</taxon>
        <taxon>eudicotyledons</taxon>
        <taxon>Gunneridae</taxon>
        <taxon>Pentapetalae</taxon>
        <taxon>asterids</taxon>
        <taxon>campanulids</taxon>
        <taxon>Asterales</taxon>
        <taxon>Asteraceae</taxon>
        <taxon>Asteroideae</taxon>
        <taxon>Anthemideae</taxon>
        <taxon>Anthemidinae</taxon>
        <taxon>Tanacetum</taxon>
    </lineage>
</organism>
<reference evidence="1" key="2">
    <citation type="submission" date="2022-01" db="EMBL/GenBank/DDBJ databases">
        <authorList>
            <person name="Yamashiro T."/>
            <person name="Shiraishi A."/>
            <person name="Satake H."/>
            <person name="Nakayama K."/>
        </authorList>
    </citation>
    <scope>NUCLEOTIDE SEQUENCE</scope>
</reference>
<dbReference type="Proteomes" id="UP001151760">
    <property type="component" value="Unassembled WGS sequence"/>
</dbReference>
<protein>
    <recommendedName>
        <fullName evidence="3">CCHC-type domain-containing protein</fullName>
    </recommendedName>
</protein>
<keyword evidence="2" id="KW-1185">Reference proteome</keyword>
<comment type="caution">
    <text evidence="1">The sequence shown here is derived from an EMBL/GenBank/DDBJ whole genome shotgun (WGS) entry which is preliminary data.</text>
</comment>
<reference evidence="1" key="1">
    <citation type="journal article" date="2022" name="Int. J. Mol. Sci.">
        <title>Draft Genome of Tanacetum Coccineum: Genomic Comparison of Closely Related Tanacetum-Family Plants.</title>
        <authorList>
            <person name="Yamashiro T."/>
            <person name="Shiraishi A."/>
            <person name="Nakayama K."/>
            <person name="Satake H."/>
        </authorList>
    </citation>
    <scope>NUCLEOTIDE SEQUENCE</scope>
</reference>
<evidence type="ECO:0008006" key="3">
    <source>
        <dbReference type="Google" id="ProtNLM"/>
    </source>
</evidence>
<name>A0ABQ4ZZX6_9ASTR</name>
<dbReference type="EMBL" id="BQNB010011842">
    <property type="protein sequence ID" value="GJS95864.1"/>
    <property type="molecule type" value="Genomic_DNA"/>
</dbReference>
<accession>A0ABQ4ZZX6</accession>